<dbReference type="EMBL" id="QRHA01000001">
    <property type="protein sequence ID" value="RDV29324.1"/>
    <property type="molecule type" value="Genomic_DNA"/>
</dbReference>
<keyword evidence="1" id="KW-0472">Membrane</keyword>
<proteinExistence type="predicted"/>
<reference evidence="3" key="1">
    <citation type="submission" date="2018-08" db="EMBL/GenBank/DDBJ databases">
        <authorList>
            <person name="Zhang J."/>
            <person name="Du Z.-J."/>
        </authorList>
    </citation>
    <scope>NUCLEOTIDE SEQUENCE [LARGE SCALE GENOMIC DNA]</scope>
    <source>
        <strain evidence="3">KCTC 52655</strain>
    </source>
</reference>
<feature type="transmembrane region" description="Helical" evidence="1">
    <location>
        <begin position="12"/>
        <end position="35"/>
    </location>
</feature>
<sequence length="357" mass="38732">MYRYDTVPRGMALLIPIILLLGVSVSSALMVSLALNDRLQSQNNSVEIETARQMAQNQIDSLKLRLSSTTDWQQNLTADEISMIESINSFQMQQAQLTLATLSSTGTGASGRLQAAVTQAVLHLPILLNRPPAALILTTEPAASAGFELAAETARLALWSSQPVSFATGNRFTCSTESLRLTLCQSQARSGPLLVSGDVITSDVHAPDDVIDYLFGVPHNEMDLLRPLAHRFYENDCPTEQDGGFIWVTGNCSLPADTQLGSEQEPVLILIKNGSLEMQQGAVIFGLVVSLRHDSGFSYGLSMSVNAKIKGALLVNHSMSEDSAITIEYAPDLLANLQNHPDLQRLLPLPGSWRDFL</sequence>
<organism evidence="2 3">
    <name type="scientific">Alteromonas aestuariivivens</name>
    <dbReference type="NCBI Taxonomy" id="1938339"/>
    <lineage>
        <taxon>Bacteria</taxon>
        <taxon>Pseudomonadati</taxon>
        <taxon>Pseudomonadota</taxon>
        <taxon>Gammaproteobacteria</taxon>
        <taxon>Alteromonadales</taxon>
        <taxon>Alteromonadaceae</taxon>
        <taxon>Alteromonas/Salinimonas group</taxon>
        <taxon>Alteromonas</taxon>
    </lineage>
</organism>
<dbReference type="AlphaFoldDB" id="A0A3D8MFN8"/>
<evidence type="ECO:0000256" key="1">
    <source>
        <dbReference type="SAM" id="Phobius"/>
    </source>
</evidence>
<evidence type="ECO:0000313" key="2">
    <source>
        <dbReference type="EMBL" id="RDV29324.1"/>
    </source>
</evidence>
<dbReference type="Proteomes" id="UP000256561">
    <property type="component" value="Unassembled WGS sequence"/>
</dbReference>
<keyword evidence="1" id="KW-1133">Transmembrane helix</keyword>
<dbReference type="OrthoDB" id="6017064at2"/>
<accession>A0A3D8MFN8</accession>
<keyword evidence="3" id="KW-1185">Reference proteome</keyword>
<gene>
    <name evidence="2" type="ORF">DXV75_02420</name>
</gene>
<dbReference type="RefSeq" id="WP_115591614.1">
    <property type="nucleotide sequence ID" value="NZ_QRHA01000001.1"/>
</dbReference>
<keyword evidence="1" id="KW-0812">Transmembrane</keyword>
<evidence type="ECO:0000313" key="3">
    <source>
        <dbReference type="Proteomes" id="UP000256561"/>
    </source>
</evidence>
<evidence type="ECO:0008006" key="4">
    <source>
        <dbReference type="Google" id="ProtNLM"/>
    </source>
</evidence>
<protein>
    <recommendedName>
        <fullName evidence="4">Type 4 fimbrial biogenesis protein PilX N-terminal domain-containing protein</fullName>
    </recommendedName>
</protein>
<name>A0A3D8MFN8_9ALTE</name>
<comment type="caution">
    <text evidence="2">The sequence shown here is derived from an EMBL/GenBank/DDBJ whole genome shotgun (WGS) entry which is preliminary data.</text>
</comment>